<name>A0A1M7YYT4_9VIBR</name>
<dbReference type="EMBL" id="FRFG01000047">
    <property type="protein sequence ID" value="SHO57744.1"/>
    <property type="molecule type" value="Genomic_DNA"/>
</dbReference>
<accession>A0A1M7YYT4</accession>
<dbReference type="SUPFAM" id="SSF51735">
    <property type="entry name" value="NAD(P)-binding Rossmann-fold domains"/>
    <property type="match status" value="1"/>
</dbReference>
<dbReference type="InterPro" id="IPR002347">
    <property type="entry name" value="SDR_fam"/>
</dbReference>
<dbReference type="Gene3D" id="3.40.50.720">
    <property type="entry name" value="NAD(P)-binding Rossmann-like Domain"/>
    <property type="match status" value="1"/>
</dbReference>
<evidence type="ECO:0000313" key="1">
    <source>
        <dbReference type="EMBL" id="SHO57744.1"/>
    </source>
</evidence>
<reference evidence="2" key="1">
    <citation type="submission" date="2016-12" db="EMBL/GenBank/DDBJ databases">
        <authorList>
            <person name="Rodrigo-Torres L."/>
            <person name="Arahal R.D."/>
            <person name="Lucena T."/>
        </authorList>
    </citation>
    <scope>NUCLEOTIDE SEQUENCE [LARGE SCALE GENOMIC DNA]</scope>
</reference>
<keyword evidence="2" id="KW-1185">Reference proteome</keyword>
<dbReference type="GO" id="GO:0005737">
    <property type="term" value="C:cytoplasm"/>
    <property type="evidence" value="ECO:0007669"/>
    <property type="project" value="TreeGrafter"/>
</dbReference>
<gene>
    <name evidence="1" type="primary">csgA</name>
    <name evidence="1" type="ORF">VQ7734_03514</name>
</gene>
<dbReference type="InterPro" id="IPR036291">
    <property type="entry name" value="NAD(P)-bd_dom_sf"/>
</dbReference>
<protein>
    <submittedName>
        <fullName evidence="1">C-factor</fullName>
    </submittedName>
</protein>
<evidence type="ECO:0000313" key="2">
    <source>
        <dbReference type="Proteomes" id="UP000184600"/>
    </source>
</evidence>
<dbReference type="InterPro" id="IPR051468">
    <property type="entry name" value="Fungal_SecMetab_SDRs"/>
</dbReference>
<organism evidence="1 2">
    <name type="scientific">Vibrio quintilis</name>
    <dbReference type="NCBI Taxonomy" id="1117707"/>
    <lineage>
        <taxon>Bacteria</taxon>
        <taxon>Pseudomonadati</taxon>
        <taxon>Pseudomonadota</taxon>
        <taxon>Gammaproteobacteria</taxon>
        <taxon>Vibrionales</taxon>
        <taxon>Vibrionaceae</taxon>
        <taxon>Vibrio</taxon>
    </lineage>
</organism>
<dbReference type="PANTHER" id="PTHR43544:SF12">
    <property type="entry name" value="NAD(P)-BINDING ROSSMANN-FOLD SUPERFAMILY PROTEIN"/>
    <property type="match status" value="1"/>
</dbReference>
<proteinExistence type="predicted"/>
<dbReference type="Pfam" id="PF00106">
    <property type="entry name" value="adh_short"/>
    <property type="match status" value="1"/>
</dbReference>
<dbReference type="GO" id="GO:0016491">
    <property type="term" value="F:oxidoreductase activity"/>
    <property type="evidence" value="ECO:0007669"/>
    <property type="project" value="TreeGrafter"/>
</dbReference>
<sequence length="256" mass="27835">MMTYKNRTDMNSLFKNIAYKNIVITGSSGAIGSAFIRQVAAVYPDATIHAFSRQETAPELACVKTHQIDYIDESSIEAAAQVATQDAPVDLMLVATGLLHCENLLPEKSLKEMTAAKLNAVFEANTIVPALFAKHFLPCMNRKERSVFAVLSARVGSISDNRLGGWYAYRASKAALNMIIKNAAIETGRLNKQAIVAGLHPGTVDSHLSQPFQGNVPESQLFTPADSARYLLAVINHLTPAQSGRCFAWDGKEIQP</sequence>
<dbReference type="OrthoDB" id="9785826at2"/>
<dbReference type="STRING" id="1117707.VQ7734_03514"/>
<dbReference type="PRINTS" id="PR00081">
    <property type="entry name" value="GDHRDH"/>
</dbReference>
<dbReference type="PANTHER" id="PTHR43544">
    <property type="entry name" value="SHORT-CHAIN DEHYDROGENASE/REDUCTASE"/>
    <property type="match status" value="1"/>
</dbReference>
<dbReference type="RefSeq" id="WP_083601700.1">
    <property type="nucleotide sequence ID" value="NZ_AP024898.1"/>
</dbReference>
<dbReference type="Proteomes" id="UP000184600">
    <property type="component" value="Unassembled WGS sequence"/>
</dbReference>
<dbReference type="AlphaFoldDB" id="A0A1M7YYT4"/>